<evidence type="ECO:0000313" key="3">
    <source>
        <dbReference type="Proteomes" id="UP000185003"/>
    </source>
</evidence>
<dbReference type="EMBL" id="FSRA01000001">
    <property type="protein sequence ID" value="SIN77616.1"/>
    <property type="molecule type" value="Genomic_DNA"/>
</dbReference>
<protein>
    <recommendedName>
        <fullName evidence="1">DUF6705 domain-containing protein</fullName>
    </recommendedName>
</protein>
<dbReference type="STRING" id="536979.SAMN04488055_1278"/>
<dbReference type="RefSeq" id="WP_074238432.1">
    <property type="nucleotide sequence ID" value="NZ_FSRA01000001.1"/>
</dbReference>
<name>A0A1N6E3M2_9BACT</name>
<sequence>MQTRLTIILLALLFSVRLFGQTKGNSNKERYTRDPELAKYTGTWQWKSDSTIFTIVLRQVKLHFSGTGKSKDVIIGWHSYYENGVLLESSQDRIASAPLKEMEDTLLAKVATITATTPTKPSTLSIYIHDLTRKREFSGHLELIPGKPDAAIWETEYRSKMEFYFKDKPPAYMSGRTVPTGIVMRKIR</sequence>
<feature type="domain" description="DUF6705" evidence="1">
    <location>
        <begin position="5"/>
        <end position="186"/>
    </location>
</feature>
<keyword evidence="3" id="KW-1185">Reference proteome</keyword>
<accession>A0A1N6E3M2</accession>
<dbReference type="Pfam" id="PF20448">
    <property type="entry name" value="DUF6705"/>
    <property type="match status" value="1"/>
</dbReference>
<proteinExistence type="predicted"/>
<evidence type="ECO:0000313" key="2">
    <source>
        <dbReference type="EMBL" id="SIN77616.1"/>
    </source>
</evidence>
<dbReference type="OrthoDB" id="1261237at2"/>
<dbReference type="InterPro" id="IPR046551">
    <property type="entry name" value="DUF6705"/>
</dbReference>
<reference evidence="2 3" key="1">
    <citation type="submission" date="2016-11" db="EMBL/GenBank/DDBJ databases">
        <authorList>
            <person name="Jaros S."/>
            <person name="Januszkiewicz K."/>
            <person name="Wedrychowicz H."/>
        </authorList>
    </citation>
    <scope>NUCLEOTIDE SEQUENCE [LARGE SCALE GENOMIC DNA]</scope>
    <source>
        <strain evidence="2 3">DSM 24787</strain>
    </source>
</reference>
<dbReference type="AlphaFoldDB" id="A0A1N6E3M2"/>
<organism evidence="2 3">
    <name type="scientific">Chitinophaga niabensis</name>
    <dbReference type="NCBI Taxonomy" id="536979"/>
    <lineage>
        <taxon>Bacteria</taxon>
        <taxon>Pseudomonadati</taxon>
        <taxon>Bacteroidota</taxon>
        <taxon>Chitinophagia</taxon>
        <taxon>Chitinophagales</taxon>
        <taxon>Chitinophagaceae</taxon>
        <taxon>Chitinophaga</taxon>
    </lineage>
</organism>
<gene>
    <name evidence="2" type="ORF">SAMN04488055_1278</name>
</gene>
<dbReference type="Proteomes" id="UP000185003">
    <property type="component" value="Unassembled WGS sequence"/>
</dbReference>
<evidence type="ECO:0000259" key="1">
    <source>
        <dbReference type="Pfam" id="PF20448"/>
    </source>
</evidence>